<reference evidence="3" key="1">
    <citation type="submission" date="2022-11" db="UniProtKB">
        <authorList>
            <consortium name="WormBaseParasite"/>
        </authorList>
    </citation>
    <scope>IDENTIFICATION</scope>
</reference>
<dbReference type="Proteomes" id="UP000887565">
    <property type="component" value="Unplaced"/>
</dbReference>
<dbReference type="WBParaSite" id="nRc.2.0.1.t20006-RA">
    <property type="protein sequence ID" value="nRc.2.0.1.t20006-RA"/>
    <property type="gene ID" value="nRc.2.0.1.g20006"/>
</dbReference>
<evidence type="ECO:0000313" key="2">
    <source>
        <dbReference type="Proteomes" id="UP000887565"/>
    </source>
</evidence>
<proteinExistence type="predicted"/>
<name>A0A915J0L7_ROMCU</name>
<evidence type="ECO:0000259" key="1">
    <source>
        <dbReference type="PROSITE" id="PS50234"/>
    </source>
</evidence>
<sequence length="121" mass="13270">MHCSTNETPIVFDALNVLFLIDGSNKVESSTIRRMLNLTESIAENLHHELKNLTGSLRVGAVQYGHGYTYSSTVFDPYVSGVFHQQLSAFGAMVTSLRKAGSRRAGKAIEYATDVLSETTQ</sequence>
<dbReference type="InterPro" id="IPR002035">
    <property type="entry name" value="VWF_A"/>
</dbReference>
<keyword evidence="2" id="KW-1185">Reference proteome</keyword>
<organism evidence="2 3">
    <name type="scientific">Romanomermis culicivorax</name>
    <name type="common">Nematode worm</name>
    <dbReference type="NCBI Taxonomy" id="13658"/>
    <lineage>
        <taxon>Eukaryota</taxon>
        <taxon>Metazoa</taxon>
        <taxon>Ecdysozoa</taxon>
        <taxon>Nematoda</taxon>
        <taxon>Enoplea</taxon>
        <taxon>Dorylaimia</taxon>
        <taxon>Mermithida</taxon>
        <taxon>Mermithoidea</taxon>
        <taxon>Mermithidae</taxon>
        <taxon>Romanomermis</taxon>
    </lineage>
</organism>
<dbReference type="Gene3D" id="3.40.50.410">
    <property type="entry name" value="von Willebrand factor, type A domain"/>
    <property type="match status" value="1"/>
</dbReference>
<dbReference type="PROSITE" id="PS50234">
    <property type="entry name" value="VWFA"/>
    <property type="match status" value="1"/>
</dbReference>
<protein>
    <submittedName>
        <fullName evidence="3">VWFA domain-containing protein</fullName>
    </submittedName>
</protein>
<dbReference type="InterPro" id="IPR036465">
    <property type="entry name" value="vWFA_dom_sf"/>
</dbReference>
<feature type="domain" description="VWFA" evidence="1">
    <location>
        <begin position="16"/>
        <end position="121"/>
    </location>
</feature>
<dbReference type="AlphaFoldDB" id="A0A915J0L7"/>
<dbReference type="Pfam" id="PF00092">
    <property type="entry name" value="VWA"/>
    <property type="match status" value="1"/>
</dbReference>
<evidence type="ECO:0000313" key="3">
    <source>
        <dbReference type="WBParaSite" id="nRc.2.0.1.t20006-RA"/>
    </source>
</evidence>
<dbReference type="SUPFAM" id="SSF53300">
    <property type="entry name" value="vWA-like"/>
    <property type="match status" value="1"/>
</dbReference>
<accession>A0A915J0L7</accession>